<protein>
    <submittedName>
        <fullName evidence="2">Uncharacterized protein</fullName>
    </submittedName>
</protein>
<feature type="compositionally biased region" description="Basic and acidic residues" evidence="1">
    <location>
        <begin position="178"/>
        <end position="192"/>
    </location>
</feature>
<name>A0AA88IJ09_CHASR</name>
<evidence type="ECO:0000313" key="3">
    <source>
        <dbReference type="Proteomes" id="UP001187415"/>
    </source>
</evidence>
<organism evidence="2 3">
    <name type="scientific">Channa striata</name>
    <name type="common">Snakehead murrel</name>
    <name type="synonym">Ophicephalus striatus</name>
    <dbReference type="NCBI Taxonomy" id="64152"/>
    <lineage>
        <taxon>Eukaryota</taxon>
        <taxon>Metazoa</taxon>
        <taxon>Chordata</taxon>
        <taxon>Craniata</taxon>
        <taxon>Vertebrata</taxon>
        <taxon>Euteleostomi</taxon>
        <taxon>Actinopterygii</taxon>
        <taxon>Neopterygii</taxon>
        <taxon>Teleostei</taxon>
        <taxon>Neoteleostei</taxon>
        <taxon>Acanthomorphata</taxon>
        <taxon>Anabantaria</taxon>
        <taxon>Anabantiformes</taxon>
        <taxon>Channoidei</taxon>
        <taxon>Channidae</taxon>
        <taxon>Channa</taxon>
    </lineage>
</organism>
<feature type="region of interest" description="Disordered" evidence="1">
    <location>
        <begin position="42"/>
        <end position="68"/>
    </location>
</feature>
<comment type="caution">
    <text evidence="2">The sequence shown here is derived from an EMBL/GenBank/DDBJ whole genome shotgun (WGS) entry which is preliminary data.</text>
</comment>
<proteinExistence type="predicted"/>
<keyword evidence="3" id="KW-1185">Reference proteome</keyword>
<evidence type="ECO:0000313" key="2">
    <source>
        <dbReference type="EMBL" id="KAK2811286.1"/>
    </source>
</evidence>
<accession>A0AA88IJ09</accession>
<dbReference type="Proteomes" id="UP001187415">
    <property type="component" value="Unassembled WGS sequence"/>
</dbReference>
<reference evidence="2" key="1">
    <citation type="submission" date="2023-07" db="EMBL/GenBank/DDBJ databases">
        <title>Chromosome-level Genome Assembly of Striped Snakehead (Channa striata).</title>
        <authorList>
            <person name="Liu H."/>
        </authorList>
    </citation>
    <scope>NUCLEOTIDE SEQUENCE</scope>
    <source>
        <strain evidence="2">Gz</strain>
        <tissue evidence="2">Muscle</tissue>
    </source>
</reference>
<gene>
    <name evidence="2" type="ORF">Q5P01_000246</name>
</gene>
<feature type="region of interest" description="Disordered" evidence="1">
    <location>
        <begin position="122"/>
        <end position="192"/>
    </location>
</feature>
<evidence type="ECO:0000256" key="1">
    <source>
        <dbReference type="SAM" id="MobiDB-lite"/>
    </source>
</evidence>
<feature type="compositionally biased region" description="Basic residues" evidence="1">
    <location>
        <begin position="150"/>
        <end position="164"/>
    </location>
</feature>
<sequence>MRVGGSRRPSCAARGDRPPRSLTFVAWRMPCVRFIQTVADEETPGGVRRESEARQRRQRDTIAGTRRVPTGMGMEAYHRYLQAHRIFGLHPCLREDRSLRGRVLPPDAELLKISGLVRKAGVKTSEEAALPRVRRPGPGRGGPKNSCGRRSSRGRRRRASRRQRSCGEARPAPPASDTLHRNTDRVNPEENALRSTAAVIRRAHAIKCAVDVKKPGAAGRSLK</sequence>
<dbReference type="EMBL" id="JAUPFM010000182">
    <property type="protein sequence ID" value="KAK2811286.1"/>
    <property type="molecule type" value="Genomic_DNA"/>
</dbReference>
<dbReference type="AlphaFoldDB" id="A0AA88IJ09"/>
<feature type="compositionally biased region" description="Basic and acidic residues" evidence="1">
    <location>
        <begin position="47"/>
        <end position="60"/>
    </location>
</feature>